<evidence type="ECO:0000313" key="1">
    <source>
        <dbReference type="EMBL" id="KAL2713152.1"/>
    </source>
</evidence>
<reference evidence="1 2" key="1">
    <citation type="journal article" date="2024" name="Ann. Entomol. Soc. Am.">
        <title>Genomic analyses of the southern and eastern yellowjacket wasps (Hymenoptera: Vespidae) reveal evolutionary signatures of social life.</title>
        <authorList>
            <person name="Catto M.A."/>
            <person name="Caine P.B."/>
            <person name="Orr S.E."/>
            <person name="Hunt B.G."/>
            <person name="Goodisman M.A.D."/>
        </authorList>
    </citation>
    <scope>NUCLEOTIDE SEQUENCE [LARGE SCALE GENOMIC DNA]</scope>
    <source>
        <strain evidence="1">233</strain>
        <tissue evidence="1">Head and thorax</tissue>
    </source>
</reference>
<dbReference type="EMBL" id="JAUDFV010000161">
    <property type="protein sequence ID" value="KAL2713152.1"/>
    <property type="molecule type" value="Genomic_DNA"/>
</dbReference>
<name>A0ABD1ZYB1_VESSQ</name>
<dbReference type="AlphaFoldDB" id="A0ABD1ZYB1"/>
<comment type="caution">
    <text evidence="1">The sequence shown here is derived from an EMBL/GenBank/DDBJ whole genome shotgun (WGS) entry which is preliminary data.</text>
</comment>
<dbReference type="Proteomes" id="UP001607302">
    <property type="component" value="Unassembled WGS sequence"/>
</dbReference>
<organism evidence="1 2">
    <name type="scientific">Vespula squamosa</name>
    <name type="common">Southern yellow jacket</name>
    <name type="synonym">Wasp</name>
    <dbReference type="NCBI Taxonomy" id="30214"/>
    <lineage>
        <taxon>Eukaryota</taxon>
        <taxon>Metazoa</taxon>
        <taxon>Ecdysozoa</taxon>
        <taxon>Arthropoda</taxon>
        <taxon>Hexapoda</taxon>
        <taxon>Insecta</taxon>
        <taxon>Pterygota</taxon>
        <taxon>Neoptera</taxon>
        <taxon>Endopterygota</taxon>
        <taxon>Hymenoptera</taxon>
        <taxon>Apocrita</taxon>
        <taxon>Aculeata</taxon>
        <taxon>Vespoidea</taxon>
        <taxon>Vespidae</taxon>
        <taxon>Vespinae</taxon>
        <taxon>Vespula</taxon>
    </lineage>
</organism>
<accession>A0ABD1ZYB1</accession>
<sequence>MNEGQREEVEGVERGGVAWKKDGLSFKENRRLGTAWMFIFNLIDLLQDIACEIFHRYFLKYVFSFSPSRSIVTLGLQFTDNHLDILLGRWDPLPIQDQVRSRIGRFYPMGKFPIYSSPVPEYLGAHKENEWDCGGCCNAQGCFREALSLGKKKEGCQAAGLPGVLVIVLPLLTILARTPIDIDRSSNRQVELESLIENPSPLSNVVPIRVFDTMKILESISFYTFRELSRQVSLCDEYSLPVDFVNKKRPASAAAATSSSIQWTLPSPTVENAEVEVVEQYSDPRDSKSKAYIEPGAETSLPTIYSKVNRNYCRPYTEFKEDGYPWLKHRFVMGNV</sequence>
<gene>
    <name evidence="1" type="ORF">V1478_017345</name>
</gene>
<proteinExistence type="predicted"/>
<evidence type="ECO:0000313" key="2">
    <source>
        <dbReference type="Proteomes" id="UP001607302"/>
    </source>
</evidence>
<protein>
    <submittedName>
        <fullName evidence="1">Transcription initiation factor TFIID subunit 1-like</fullName>
    </submittedName>
</protein>
<keyword evidence="2" id="KW-1185">Reference proteome</keyword>